<dbReference type="OrthoDB" id="2139606at2759"/>
<evidence type="ECO:0000256" key="6">
    <source>
        <dbReference type="ARBA" id="ARBA00022968"/>
    </source>
</evidence>
<sequence length="95" mass="10844">LGAESQRFGDILQGPFWDTYKGGLRPKTHLLLRWAHTHCPSPFLLKADDDVFINIPALISFLMSSPLPPLLYMGRLHLWVRPQRDPGGRHHVPPQ</sequence>
<comment type="similarity">
    <text evidence="2 10">Belongs to the glycosyltransferase 31 family.</text>
</comment>
<comment type="subcellular location">
    <subcellularLocation>
        <location evidence="1 10">Golgi apparatus membrane</location>
        <topology evidence="1 10">Single-pass type II membrane protein</topology>
    </subcellularLocation>
</comment>
<evidence type="ECO:0000256" key="1">
    <source>
        <dbReference type="ARBA" id="ARBA00004323"/>
    </source>
</evidence>
<dbReference type="InterPro" id="IPR002659">
    <property type="entry name" value="Glyco_trans_31"/>
</dbReference>
<keyword evidence="4 11" id="KW-0808">Transferase</keyword>
<dbReference type="GO" id="GO:0000139">
    <property type="term" value="C:Golgi membrane"/>
    <property type="evidence" value="ECO:0007669"/>
    <property type="project" value="UniProtKB-SubCell"/>
</dbReference>
<dbReference type="AlphaFoldDB" id="A0A7L3LZS8"/>
<feature type="non-terminal residue" evidence="11">
    <location>
        <position position="1"/>
    </location>
</feature>
<dbReference type="Gene3D" id="3.90.550.50">
    <property type="match status" value="1"/>
</dbReference>
<dbReference type="PANTHER" id="PTHR11214">
    <property type="entry name" value="BETA-1,3-N-ACETYLGLUCOSAMINYLTRANSFERASE"/>
    <property type="match status" value="1"/>
</dbReference>
<evidence type="ECO:0000256" key="9">
    <source>
        <dbReference type="ARBA" id="ARBA00023136"/>
    </source>
</evidence>
<keyword evidence="6" id="KW-0735">Signal-anchor</keyword>
<accession>A0A7L3LZS8</accession>
<dbReference type="GO" id="GO:0006493">
    <property type="term" value="P:protein O-linked glycosylation"/>
    <property type="evidence" value="ECO:0007669"/>
    <property type="project" value="TreeGrafter"/>
</dbReference>
<evidence type="ECO:0000313" key="12">
    <source>
        <dbReference type="Proteomes" id="UP000582182"/>
    </source>
</evidence>
<comment type="caution">
    <text evidence="11">The sequence shown here is derived from an EMBL/GenBank/DDBJ whole genome shotgun (WGS) entry which is preliminary data.</text>
</comment>
<protein>
    <recommendedName>
        <fullName evidence="10">Hexosyltransferase</fullName>
        <ecNumber evidence="10">2.4.1.-</ecNumber>
    </recommendedName>
</protein>
<evidence type="ECO:0000256" key="5">
    <source>
        <dbReference type="ARBA" id="ARBA00022692"/>
    </source>
</evidence>
<feature type="non-terminal residue" evidence="11">
    <location>
        <position position="95"/>
    </location>
</feature>
<organism evidence="11 12">
    <name type="scientific">Turnix velox</name>
    <name type="common">Little buttonquail</name>
    <dbReference type="NCBI Taxonomy" id="2529409"/>
    <lineage>
        <taxon>Eukaryota</taxon>
        <taxon>Metazoa</taxon>
        <taxon>Chordata</taxon>
        <taxon>Craniata</taxon>
        <taxon>Vertebrata</taxon>
        <taxon>Euteleostomi</taxon>
        <taxon>Archelosauria</taxon>
        <taxon>Archosauria</taxon>
        <taxon>Dinosauria</taxon>
        <taxon>Saurischia</taxon>
        <taxon>Theropoda</taxon>
        <taxon>Coelurosauria</taxon>
        <taxon>Aves</taxon>
        <taxon>Neognathae</taxon>
        <taxon>Neoaves</taxon>
        <taxon>Charadriiformes</taxon>
        <taxon>Turnicidae</taxon>
        <taxon>Turnix</taxon>
    </lineage>
</organism>
<evidence type="ECO:0000313" key="11">
    <source>
        <dbReference type="EMBL" id="NXU59819.1"/>
    </source>
</evidence>
<keyword evidence="7" id="KW-1133">Transmembrane helix</keyword>
<reference evidence="11 12" key="1">
    <citation type="submission" date="2019-09" db="EMBL/GenBank/DDBJ databases">
        <title>Bird 10,000 Genomes (B10K) Project - Family phase.</title>
        <authorList>
            <person name="Zhang G."/>
        </authorList>
    </citation>
    <scope>NUCLEOTIDE SEQUENCE [LARGE SCALE GENOMIC DNA]</scope>
    <source>
        <strain evidence="11">B10K-DU-029-46</strain>
    </source>
</reference>
<keyword evidence="9" id="KW-0472">Membrane</keyword>
<evidence type="ECO:0000256" key="2">
    <source>
        <dbReference type="ARBA" id="ARBA00008661"/>
    </source>
</evidence>
<dbReference type="GO" id="GO:0016758">
    <property type="term" value="F:hexosyltransferase activity"/>
    <property type="evidence" value="ECO:0007669"/>
    <property type="project" value="InterPro"/>
</dbReference>
<dbReference type="EMBL" id="VZTY01037214">
    <property type="protein sequence ID" value="NXU59819.1"/>
    <property type="molecule type" value="Genomic_DNA"/>
</dbReference>
<evidence type="ECO:0000256" key="8">
    <source>
        <dbReference type="ARBA" id="ARBA00023034"/>
    </source>
</evidence>
<name>A0A7L3LZS8_9CHAR</name>
<evidence type="ECO:0000256" key="4">
    <source>
        <dbReference type="ARBA" id="ARBA00022679"/>
    </source>
</evidence>
<dbReference type="Pfam" id="PF01762">
    <property type="entry name" value="Galactosyl_T"/>
    <property type="match status" value="1"/>
</dbReference>
<dbReference type="Proteomes" id="UP000582182">
    <property type="component" value="Unassembled WGS sequence"/>
</dbReference>
<evidence type="ECO:0000256" key="7">
    <source>
        <dbReference type="ARBA" id="ARBA00022989"/>
    </source>
</evidence>
<keyword evidence="12" id="KW-1185">Reference proteome</keyword>
<evidence type="ECO:0000256" key="3">
    <source>
        <dbReference type="ARBA" id="ARBA00022676"/>
    </source>
</evidence>
<dbReference type="PANTHER" id="PTHR11214:SF378">
    <property type="entry name" value="BETA-1,3-GALACTOSYLTRANSFERASE 4"/>
    <property type="match status" value="1"/>
</dbReference>
<keyword evidence="3 10" id="KW-0328">Glycosyltransferase</keyword>
<evidence type="ECO:0000256" key="10">
    <source>
        <dbReference type="RuleBase" id="RU363063"/>
    </source>
</evidence>
<keyword evidence="5" id="KW-0812">Transmembrane</keyword>
<dbReference type="EC" id="2.4.1.-" evidence="10"/>
<keyword evidence="8 10" id="KW-0333">Golgi apparatus</keyword>
<proteinExistence type="inferred from homology"/>
<gene>
    <name evidence="11" type="primary">B3galt4</name>
    <name evidence="11" type="ORF">TURVEL_R13736</name>
</gene>